<dbReference type="PANTHER" id="PTHR43476">
    <property type="entry name" value="3-(3-HYDROXY-PHENYL)PROPIONATE/3-HYDROXYCINNAMIC ACID HYDROXYLASE"/>
    <property type="match status" value="1"/>
</dbReference>
<evidence type="ECO:0000313" key="4">
    <source>
        <dbReference type="Proteomes" id="UP001250932"/>
    </source>
</evidence>
<evidence type="ECO:0000313" key="3">
    <source>
        <dbReference type="EMBL" id="MDT7041163.1"/>
    </source>
</evidence>
<dbReference type="Gene3D" id="3.50.50.60">
    <property type="entry name" value="FAD/NAD(P)-binding domain"/>
    <property type="match status" value="2"/>
</dbReference>
<dbReference type="Pfam" id="PF01494">
    <property type="entry name" value="FAD_binding_3"/>
    <property type="match status" value="1"/>
</dbReference>
<keyword evidence="1" id="KW-0560">Oxidoreductase</keyword>
<sequence>MDIQTDVVVVGAGGGGAILGLILAKQGIKTLVVEQSPGPPTGLRGEILQPNGQQILDQLELLDKLPKEAVQSVRHFHFRQMGGERLCTIDYDLLPPPYNRALVTLPNAVHHAVLAELEKHNPGGLWYDTSFKSLVKTGNTVTGVEAQTQGTPVRISAKVTVGADGPFSRVRDTLGISTQLHRYKESYLISILPCPEKLEESQYFLGENEILGVFPAAGHQVYVFYMIASNSLQAVKQEGIESLQRKWKAIYPGLARTFENLQSWEQTAYMGTGRARAKTWVADGAVLIGDAAHGMNPHASQGRMQAMADAVVLAKVLSSCFSQDDFTANALKTFEAQRRPQVEMLQRLADEEVLFWNTGNPLLAWLRNRVFSTLDHNRRLQYQVLTATAGLRKTPPFGMIDRLQAAGFLPDPRANQLPSQAGFH</sequence>
<dbReference type="GO" id="GO:0004497">
    <property type="term" value="F:monooxygenase activity"/>
    <property type="evidence" value="ECO:0007669"/>
    <property type="project" value="UniProtKB-KW"/>
</dbReference>
<dbReference type="InterPro" id="IPR036188">
    <property type="entry name" value="FAD/NAD-bd_sf"/>
</dbReference>
<dbReference type="InterPro" id="IPR050631">
    <property type="entry name" value="PheA/TfdB_FAD_monoxygenase"/>
</dbReference>
<dbReference type="RefSeq" id="WP_313831521.1">
    <property type="nucleotide sequence ID" value="NZ_JAQOUE010000001.1"/>
</dbReference>
<comment type="caution">
    <text evidence="3">The sequence shown here is derived from an EMBL/GenBank/DDBJ whole genome shotgun (WGS) entry which is preliminary data.</text>
</comment>
<dbReference type="InterPro" id="IPR002938">
    <property type="entry name" value="FAD-bd"/>
</dbReference>
<dbReference type="Proteomes" id="UP001250932">
    <property type="component" value="Unassembled WGS sequence"/>
</dbReference>
<name>A0ABU3K456_9BACT</name>
<organism evidence="3 4">
    <name type="scientific">Candidatus Nitronereus thalassa</name>
    <dbReference type="NCBI Taxonomy" id="3020898"/>
    <lineage>
        <taxon>Bacteria</taxon>
        <taxon>Pseudomonadati</taxon>
        <taxon>Nitrospirota</taxon>
        <taxon>Nitrospiria</taxon>
        <taxon>Nitrospirales</taxon>
        <taxon>Nitrospiraceae</taxon>
        <taxon>Candidatus Nitronereus</taxon>
    </lineage>
</organism>
<keyword evidence="4" id="KW-1185">Reference proteome</keyword>
<accession>A0ABU3K456</accession>
<evidence type="ECO:0000259" key="2">
    <source>
        <dbReference type="Pfam" id="PF01494"/>
    </source>
</evidence>
<keyword evidence="3" id="KW-0503">Monooxygenase</keyword>
<dbReference type="EMBL" id="JAQOUE010000001">
    <property type="protein sequence ID" value="MDT7041163.1"/>
    <property type="molecule type" value="Genomic_DNA"/>
</dbReference>
<dbReference type="PANTHER" id="PTHR43476:SF5">
    <property type="entry name" value="FAD-DEPENDENT MONOOXYGENASE"/>
    <property type="match status" value="1"/>
</dbReference>
<protein>
    <submittedName>
        <fullName evidence="3">FAD-dependent monooxygenase</fullName>
    </submittedName>
</protein>
<proteinExistence type="predicted"/>
<reference evidence="3 4" key="1">
    <citation type="journal article" date="2023" name="ISME J.">
        <title>Cultivation and genomic characterization of novel and ubiquitous marine nitrite-oxidizing bacteria from the Nitrospirales.</title>
        <authorList>
            <person name="Mueller A.J."/>
            <person name="Daebeler A."/>
            <person name="Herbold C.W."/>
            <person name="Kirkegaard R.H."/>
            <person name="Daims H."/>
        </authorList>
    </citation>
    <scope>NUCLEOTIDE SEQUENCE [LARGE SCALE GENOMIC DNA]</scope>
    <source>
        <strain evidence="3 4">EB</strain>
    </source>
</reference>
<evidence type="ECO:0000256" key="1">
    <source>
        <dbReference type="ARBA" id="ARBA00023002"/>
    </source>
</evidence>
<dbReference type="SUPFAM" id="SSF51905">
    <property type="entry name" value="FAD/NAD(P)-binding domain"/>
    <property type="match status" value="1"/>
</dbReference>
<gene>
    <name evidence="3" type="ORF">PPG34_02295</name>
</gene>
<feature type="domain" description="FAD-binding" evidence="2">
    <location>
        <begin position="4"/>
        <end position="345"/>
    </location>
</feature>
<dbReference type="PRINTS" id="PR00420">
    <property type="entry name" value="RNGMNOXGNASE"/>
</dbReference>